<comment type="caution">
    <text evidence="11">The sequence shown here is derived from an EMBL/GenBank/DDBJ whole genome shotgun (WGS) entry which is preliminary data.</text>
</comment>
<evidence type="ECO:0000256" key="3">
    <source>
        <dbReference type="ARBA" id="ARBA00022676"/>
    </source>
</evidence>
<accession>A0ABD0LQU4</accession>
<protein>
    <recommendedName>
        <fullName evidence="10">Hexosyltransferase</fullName>
        <ecNumber evidence="10">2.4.1.-</ecNumber>
    </recommendedName>
</protein>
<dbReference type="PANTHER" id="PTHR11214:SF364">
    <property type="entry name" value="HEXOSYLTRANSFERASE"/>
    <property type="match status" value="1"/>
</dbReference>
<reference evidence="11 12" key="1">
    <citation type="journal article" date="2023" name="Sci. Data">
        <title>Genome assembly of the Korean intertidal mud-creeper Batillaria attramentaria.</title>
        <authorList>
            <person name="Patra A.K."/>
            <person name="Ho P.T."/>
            <person name="Jun S."/>
            <person name="Lee S.J."/>
            <person name="Kim Y."/>
            <person name="Won Y.J."/>
        </authorList>
    </citation>
    <scope>NUCLEOTIDE SEQUENCE [LARGE SCALE GENOMIC DNA]</scope>
    <source>
        <strain evidence="11">Wonlab-2016</strain>
    </source>
</reference>
<evidence type="ECO:0000313" key="11">
    <source>
        <dbReference type="EMBL" id="KAK7501613.1"/>
    </source>
</evidence>
<dbReference type="GO" id="GO:0016757">
    <property type="term" value="F:glycosyltransferase activity"/>
    <property type="evidence" value="ECO:0007669"/>
    <property type="project" value="UniProtKB-KW"/>
</dbReference>
<evidence type="ECO:0000313" key="12">
    <source>
        <dbReference type="Proteomes" id="UP001519460"/>
    </source>
</evidence>
<dbReference type="Pfam" id="PF01762">
    <property type="entry name" value="Galactosyl_T"/>
    <property type="match status" value="1"/>
</dbReference>
<gene>
    <name evidence="11" type="ORF">BaRGS_00007044</name>
</gene>
<feature type="transmembrane region" description="Helical" evidence="10">
    <location>
        <begin position="251"/>
        <end position="269"/>
    </location>
</feature>
<dbReference type="PANTHER" id="PTHR11214">
    <property type="entry name" value="BETA-1,3-N-ACETYLGLUCOSAMINYLTRANSFERASE"/>
    <property type="match status" value="1"/>
</dbReference>
<evidence type="ECO:0000256" key="8">
    <source>
        <dbReference type="ARBA" id="ARBA00023034"/>
    </source>
</evidence>
<evidence type="ECO:0000256" key="5">
    <source>
        <dbReference type="ARBA" id="ARBA00022692"/>
    </source>
</evidence>
<dbReference type="Gene3D" id="3.90.550.50">
    <property type="match status" value="1"/>
</dbReference>
<keyword evidence="7 10" id="KW-1133">Transmembrane helix</keyword>
<comment type="subcellular location">
    <subcellularLocation>
        <location evidence="1 10">Golgi apparatus membrane</location>
        <topology evidence="1 10">Single-pass type II membrane protein</topology>
    </subcellularLocation>
</comment>
<evidence type="ECO:0000256" key="2">
    <source>
        <dbReference type="ARBA" id="ARBA00008661"/>
    </source>
</evidence>
<evidence type="ECO:0000256" key="4">
    <source>
        <dbReference type="ARBA" id="ARBA00022679"/>
    </source>
</evidence>
<comment type="similarity">
    <text evidence="2 10">Belongs to the glycosyltransferase 31 family.</text>
</comment>
<dbReference type="AlphaFoldDB" id="A0ABD0LQU4"/>
<organism evidence="11 12">
    <name type="scientific">Batillaria attramentaria</name>
    <dbReference type="NCBI Taxonomy" id="370345"/>
    <lineage>
        <taxon>Eukaryota</taxon>
        <taxon>Metazoa</taxon>
        <taxon>Spiralia</taxon>
        <taxon>Lophotrochozoa</taxon>
        <taxon>Mollusca</taxon>
        <taxon>Gastropoda</taxon>
        <taxon>Caenogastropoda</taxon>
        <taxon>Sorbeoconcha</taxon>
        <taxon>Cerithioidea</taxon>
        <taxon>Batillariidae</taxon>
        <taxon>Batillaria</taxon>
    </lineage>
</organism>
<dbReference type="Proteomes" id="UP001519460">
    <property type="component" value="Unassembled WGS sequence"/>
</dbReference>
<dbReference type="EMBL" id="JACVVK020000030">
    <property type="protein sequence ID" value="KAK7501613.1"/>
    <property type="molecule type" value="Genomic_DNA"/>
</dbReference>
<comment type="caution">
    <text evidence="10">Lacks conserved residue(s) required for the propagation of feature annotation.</text>
</comment>
<dbReference type="InterPro" id="IPR002659">
    <property type="entry name" value="Glyco_trans_31"/>
</dbReference>
<keyword evidence="3 10" id="KW-0328">Glycosyltransferase</keyword>
<evidence type="ECO:0000256" key="1">
    <source>
        <dbReference type="ARBA" id="ARBA00004323"/>
    </source>
</evidence>
<keyword evidence="4" id="KW-0808">Transferase</keyword>
<keyword evidence="9 10" id="KW-0472">Membrane</keyword>
<keyword evidence="6" id="KW-0735">Signal-anchor</keyword>
<keyword evidence="12" id="KW-1185">Reference proteome</keyword>
<name>A0ABD0LQU4_9CAEN</name>
<sequence length="331" mass="38762">MPRHSWYRQQWRPEEWKLQYIYTNLNLTGGEAKSNLAYTIEGRYIFNNVTLCGPRSDRRSVDVLFVVHTAPNNFYRRIRLRRTVLNVSRFRPFEIRTVFLLGRCSSPTLQKELEEEHGHFGDTVQADFIDSYENLSLKGVLGLNWVTHHCPQVRFVFKMDDDVFVDTSKLLHRYWPLFVGKTRTMVCNVWPNGSIPISREGKWKVDNSLFPHMDFFPFHYCSGLVVLMTGDLIPFLYQATMFTPVFWIDDIFLFGILPWVSGNVTMYNFGAKKYLVFYAPIMVECLKKSGFDCRLLAAHATMPVDMFDEMWNLTLTVHDLQAQAIDVHRIA</sequence>
<evidence type="ECO:0000256" key="7">
    <source>
        <dbReference type="ARBA" id="ARBA00022989"/>
    </source>
</evidence>
<evidence type="ECO:0000256" key="6">
    <source>
        <dbReference type="ARBA" id="ARBA00022968"/>
    </source>
</evidence>
<evidence type="ECO:0000256" key="10">
    <source>
        <dbReference type="RuleBase" id="RU363063"/>
    </source>
</evidence>
<feature type="transmembrane region" description="Helical" evidence="10">
    <location>
        <begin position="218"/>
        <end position="239"/>
    </location>
</feature>
<keyword evidence="8 10" id="KW-0333">Golgi apparatus</keyword>
<dbReference type="EC" id="2.4.1.-" evidence="10"/>
<proteinExistence type="inferred from homology"/>
<keyword evidence="5 10" id="KW-0812">Transmembrane</keyword>
<evidence type="ECO:0000256" key="9">
    <source>
        <dbReference type="ARBA" id="ARBA00023136"/>
    </source>
</evidence>
<dbReference type="GO" id="GO:0000139">
    <property type="term" value="C:Golgi membrane"/>
    <property type="evidence" value="ECO:0007669"/>
    <property type="project" value="UniProtKB-SubCell"/>
</dbReference>